<dbReference type="Gene3D" id="3.30.450.20">
    <property type="entry name" value="PAS domain"/>
    <property type="match status" value="1"/>
</dbReference>
<keyword evidence="9" id="KW-1133">Transmembrane helix</keyword>
<feature type="domain" description="HAMP" evidence="10">
    <location>
        <begin position="313"/>
        <end position="367"/>
    </location>
</feature>
<dbReference type="AlphaFoldDB" id="A0A975PAF3"/>
<dbReference type="InterPro" id="IPR011495">
    <property type="entry name" value="Sig_transdc_His_kin_sub2_dim/P"/>
</dbReference>
<dbReference type="GO" id="GO:0005524">
    <property type="term" value="F:ATP binding"/>
    <property type="evidence" value="ECO:0007669"/>
    <property type="project" value="UniProtKB-KW"/>
</dbReference>
<keyword evidence="6" id="KW-0547">Nucleotide-binding</keyword>
<proteinExistence type="predicted"/>
<dbReference type="InterPro" id="IPR003660">
    <property type="entry name" value="HAMP_dom"/>
</dbReference>
<evidence type="ECO:0000259" key="10">
    <source>
        <dbReference type="PROSITE" id="PS50885"/>
    </source>
</evidence>
<dbReference type="EMBL" id="CP076363">
    <property type="protein sequence ID" value="QWK92624.1"/>
    <property type="molecule type" value="Genomic_DNA"/>
</dbReference>
<dbReference type="Pfam" id="PF07568">
    <property type="entry name" value="HisKA_2"/>
    <property type="match status" value="1"/>
</dbReference>
<dbReference type="GO" id="GO:0007165">
    <property type="term" value="P:signal transduction"/>
    <property type="evidence" value="ECO:0007669"/>
    <property type="project" value="InterPro"/>
</dbReference>
<keyword evidence="9" id="KW-0472">Membrane</keyword>
<keyword evidence="7 11" id="KW-0418">Kinase</keyword>
<keyword evidence="9" id="KW-0812">Transmembrane</keyword>
<evidence type="ECO:0000313" key="11">
    <source>
        <dbReference type="EMBL" id="QWK92624.1"/>
    </source>
</evidence>
<dbReference type="CDD" id="cd16936">
    <property type="entry name" value="HATPase_RsbW-like"/>
    <property type="match status" value="1"/>
</dbReference>
<name>A0A975PAF3_9RHOB</name>
<evidence type="ECO:0000256" key="8">
    <source>
        <dbReference type="ARBA" id="ARBA00022840"/>
    </source>
</evidence>
<dbReference type="SUPFAM" id="SSF55874">
    <property type="entry name" value="ATPase domain of HSP90 chaperone/DNA topoisomerase II/histidine kinase"/>
    <property type="match status" value="1"/>
</dbReference>
<evidence type="ECO:0000256" key="1">
    <source>
        <dbReference type="ARBA" id="ARBA00000085"/>
    </source>
</evidence>
<dbReference type="PANTHER" id="PTHR41523">
    <property type="entry name" value="TWO-COMPONENT SYSTEM SENSOR PROTEIN"/>
    <property type="match status" value="1"/>
</dbReference>
<feature type="transmembrane region" description="Helical" evidence="9">
    <location>
        <begin position="17"/>
        <end position="38"/>
    </location>
</feature>
<reference evidence="11" key="1">
    <citation type="submission" date="2021-06" db="EMBL/GenBank/DDBJ databases">
        <authorList>
            <person name="Lee C.-S."/>
            <person name="Jin L."/>
        </authorList>
    </citation>
    <scope>NUCLEOTIDE SEQUENCE</scope>
    <source>
        <strain evidence="11">Con5</strain>
        <plasmid evidence="11">p2</plasmid>
    </source>
</reference>
<comment type="subcellular location">
    <subcellularLocation>
        <location evidence="2">Membrane</location>
    </subcellularLocation>
</comment>
<dbReference type="GO" id="GO:0004673">
    <property type="term" value="F:protein histidine kinase activity"/>
    <property type="evidence" value="ECO:0007669"/>
    <property type="project" value="UniProtKB-EC"/>
</dbReference>
<dbReference type="RefSeq" id="WP_215505610.1">
    <property type="nucleotide sequence ID" value="NZ_CP076363.1"/>
</dbReference>
<dbReference type="PANTHER" id="PTHR41523:SF8">
    <property type="entry name" value="ETHYLENE RESPONSE SENSOR PROTEIN"/>
    <property type="match status" value="1"/>
</dbReference>
<evidence type="ECO:0000256" key="2">
    <source>
        <dbReference type="ARBA" id="ARBA00004370"/>
    </source>
</evidence>
<keyword evidence="11" id="KW-0614">Plasmid</keyword>
<organism evidence="11 12">
    <name type="scientific">Gemmobacter fulvus</name>
    <dbReference type="NCBI Taxonomy" id="2840474"/>
    <lineage>
        <taxon>Bacteria</taxon>
        <taxon>Pseudomonadati</taxon>
        <taxon>Pseudomonadota</taxon>
        <taxon>Alphaproteobacteria</taxon>
        <taxon>Rhodobacterales</taxon>
        <taxon>Paracoccaceae</taxon>
        <taxon>Gemmobacter</taxon>
    </lineage>
</organism>
<evidence type="ECO:0000256" key="6">
    <source>
        <dbReference type="ARBA" id="ARBA00022741"/>
    </source>
</evidence>
<keyword evidence="8" id="KW-0067">ATP-binding</keyword>
<evidence type="ECO:0000256" key="4">
    <source>
        <dbReference type="ARBA" id="ARBA00022553"/>
    </source>
</evidence>
<accession>A0A975PAF3</accession>
<keyword evidence="5" id="KW-0808">Transferase</keyword>
<evidence type="ECO:0000256" key="9">
    <source>
        <dbReference type="SAM" id="Phobius"/>
    </source>
</evidence>
<dbReference type="KEGG" id="gfu:KM031_19830"/>
<evidence type="ECO:0000256" key="3">
    <source>
        <dbReference type="ARBA" id="ARBA00012438"/>
    </source>
</evidence>
<sequence length="598" mass="64686">MTQTPLQQGRVWPFRRLGFRMMVMFGIVLMPLAVLSFVQTEQYQDEAAARAEAAVLGTTMQAAAPLIDRITRSEGAVAALAVALPAALDDPARCSALLARFLAAPGNEDYSFAGYVPRNLQMDCSPQGARNLQDFPELLTVMDEGKPTVRVNTHGPVSGTSVLIFSHPVRDALGRVTGLVSLSLPHTAIEMEAHGAVSDSAMRDPVALITFDASGEILTSSVGMDEAAQRLPANRALSALAGRGAQSFSAQSVAGFDRVFAVVPLASGNLFLLGNWAMAGTDTTIFQTAVPIVAFPALMWLASLLVAQLAAEHQVLRHIRALRASITAFAGGNRRVPELDLEGAPHELRSVGFAFERMMESVLHDEAELEDMVHQKEVLLREVHHRVKNNLQLIASIINMQIRKARNPETKALLKGLQDRVMSLATIHRELYQTTGLTDIRVDELLQSIVTQILRMAGKPGEPLAVETDLEDIRLTPDQAVPLSLLVTEALTNALKYASALPGKQPKLRVRLYRIGDSRAGIEISNSALQSGPKPDAMLDGVEDGSGLGDALMRAFAGQLGTTVERSHENGEYRMWFDFAPSALSDAEERLRSDVANA</sequence>
<dbReference type="GO" id="GO:0016020">
    <property type="term" value="C:membrane"/>
    <property type="evidence" value="ECO:0007669"/>
    <property type="project" value="UniProtKB-SubCell"/>
</dbReference>
<keyword evidence="4" id="KW-0597">Phosphoprotein</keyword>
<geneLocation type="plasmid" evidence="11 12">
    <name>p2</name>
</geneLocation>
<dbReference type="EC" id="2.7.13.3" evidence="3"/>
<protein>
    <recommendedName>
        <fullName evidence="3">histidine kinase</fullName>
        <ecNumber evidence="3">2.7.13.3</ecNumber>
    </recommendedName>
</protein>
<evidence type="ECO:0000256" key="7">
    <source>
        <dbReference type="ARBA" id="ARBA00022777"/>
    </source>
</evidence>
<evidence type="ECO:0000313" key="12">
    <source>
        <dbReference type="Proteomes" id="UP000679352"/>
    </source>
</evidence>
<comment type="catalytic activity">
    <reaction evidence="1">
        <text>ATP + protein L-histidine = ADP + protein N-phospho-L-histidine.</text>
        <dbReference type="EC" id="2.7.13.3"/>
    </reaction>
</comment>
<dbReference type="PROSITE" id="PS50885">
    <property type="entry name" value="HAMP"/>
    <property type="match status" value="1"/>
</dbReference>
<dbReference type="Proteomes" id="UP000679352">
    <property type="component" value="Plasmid p2"/>
</dbReference>
<evidence type="ECO:0000256" key="5">
    <source>
        <dbReference type="ARBA" id="ARBA00022679"/>
    </source>
</evidence>
<dbReference type="InterPro" id="IPR036890">
    <property type="entry name" value="HATPase_C_sf"/>
</dbReference>
<gene>
    <name evidence="11" type="ORF">KM031_19830</name>
</gene>
<keyword evidence="12" id="KW-1185">Reference proteome</keyword>
<dbReference type="Gene3D" id="3.30.565.10">
    <property type="entry name" value="Histidine kinase-like ATPase, C-terminal domain"/>
    <property type="match status" value="1"/>
</dbReference>